<dbReference type="RefSeq" id="WP_183702919.1">
    <property type="nucleotide sequence ID" value="NZ_JACHFE010000004.1"/>
</dbReference>
<dbReference type="PANTHER" id="PTHR36302:SF1">
    <property type="entry name" value="COPPER CHAPERONE PCU(A)C"/>
    <property type="match status" value="1"/>
</dbReference>
<dbReference type="InterPro" id="IPR036182">
    <property type="entry name" value="PCuAC_sf"/>
</dbReference>
<dbReference type="Pfam" id="PF04314">
    <property type="entry name" value="PCuAC"/>
    <property type="match status" value="1"/>
</dbReference>
<dbReference type="SUPFAM" id="SSF110087">
    <property type="entry name" value="DR1885-like metal-binding protein"/>
    <property type="match status" value="1"/>
</dbReference>
<gene>
    <name evidence="2" type="ORF">HNR38_001939</name>
</gene>
<evidence type="ECO:0008006" key="4">
    <source>
        <dbReference type="Google" id="ProtNLM"/>
    </source>
</evidence>
<evidence type="ECO:0000313" key="3">
    <source>
        <dbReference type="Proteomes" id="UP000591735"/>
    </source>
</evidence>
<dbReference type="InterPro" id="IPR007410">
    <property type="entry name" value="LpqE-like"/>
</dbReference>
<feature type="signal peptide" evidence="1">
    <location>
        <begin position="1"/>
        <end position="21"/>
    </location>
</feature>
<keyword evidence="1" id="KW-0732">Signal</keyword>
<sequence>MKLPFIAMALAALIAAPLAWSHDYHMADLMIDHPWSRPTPPGTPMGVGYMAITNNADSKATLVGASSPRAGHVSLHQTIMDDGVMRMQPLDNGLEIAPGQTVKLEPNGYHLMLEKLASPLKAGERVPVTLRFRKRDPINIELSVQSLDDAPGMMKENGAMGHSGHSME</sequence>
<comment type="caution">
    <text evidence="2">The sequence shown here is derived from an EMBL/GenBank/DDBJ whole genome shotgun (WGS) entry which is preliminary data.</text>
</comment>
<dbReference type="InterPro" id="IPR058248">
    <property type="entry name" value="Lxx211020-like"/>
</dbReference>
<evidence type="ECO:0000313" key="2">
    <source>
        <dbReference type="EMBL" id="MBB5321450.1"/>
    </source>
</evidence>
<proteinExistence type="predicted"/>
<reference evidence="2 3" key="1">
    <citation type="submission" date="2020-08" db="EMBL/GenBank/DDBJ databases">
        <title>Genomic Encyclopedia of Type Strains, Phase IV (KMG-IV): sequencing the most valuable type-strain genomes for metagenomic binning, comparative biology and taxonomic classification.</title>
        <authorList>
            <person name="Goeker M."/>
        </authorList>
    </citation>
    <scope>NUCLEOTIDE SEQUENCE [LARGE SCALE GENOMIC DNA]</scope>
    <source>
        <strain evidence="2 3">DSM 22359</strain>
    </source>
</reference>
<evidence type="ECO:0000256" key="1">
    <source>
        <dbReference type="SAM" id="SignalP"/>
    </source>
</evidence>
<dbReference type="Proteomes" id="UP000591735">
    <property type="component" value="Unassembled WGS sequence"/>
</dbReference>
<dbReference type="AlphaFoldDB" id="A0A840UDK1"/>
<name>A0A840UDK1_9GAMM</name>
<protein>
    <recommendedName>
        <fullName evidence="4">Copper chaperone PCu(A)C</fullName>
    </recommendedName>
</protein>
<dbReference type="EMBL" id="JACHFE010000004">
    <property type="protein sequence ID" value="MBB5321450.1"/>
    <property type="molecule type" value="Genomic_DNA"/>
</dbReference>
<keyword evidence="3" id="KW-1185">Reference proteome</keyword>
<accession>A0A840UDK1</accession>
<dbReference type="PANTHER" id="PTHR36302">
    <property type="entry name" value="BLR7088 PROTEIN"/>
    <property type="match status" value="1"/>
</dbReference>
<organism evidence="2 3">
    <name type="scientific">Marinobacter oulmenensis</name>
    <dbReference type="NCBI Taxonomy" id="643747"/>
    <lineage>
        <taxon>Bacteria</taxon>
        <taxon>Pseudomonadati</taxon>
        <taxon>Pseudomonadota</taxon>
        <taxon>Gammaproteobacteria</taxon>
        <taxon>Pseudomonadales</taxon>
        <taxon>Marinobacteraceae</taxon>
        <taxon>Marinobacter</taxon>
    </lineage>
</organism>
<feature type="chain" id="PRO_5032925500" description="Copper chaperone PCu(A)C" evidence="1">
    <location>
        <begin position="22"/>
        <end position="168"/>
    </location>
</feature>
<dbReference type="Gene3D" id="2.60.40.1890">
    <property type="entry name" value="PCu(A)C copper chaperone"/>
    <property type="match status" value="1"/>
</dbReference>